<keyword evidence="1" id="KW-0472">Membrane</keyword>
<dbReference type="AlphaFoldDB" id="G7Y4S8"/>
<evidence type="ECO:0000313" key="3">
    <source>
        <dbReference type="Proteomes" id="UP000008909"/>
    </source>
</evidence>
<feature type="transmembrane region" description="Helical" evidence="1">
    <location>
        <begin position="198"/>
        <end position="220"/>
    </location>
</feature>
<reference key="2">
    <citation type="submission" date="2011-10" db="EMBL/GenBank/DDBJ databases">
        <title>The genome and transcriptome sequence of Clonorchis sinensis provide insights into the carcinogenic liver fluke.</title>
        <authorList>
            <person name="Wang X."/>
            <person name="Huang Y."/>
            <person name="Chen W."/>
            <person name="Liu H."/>
            <person name="Guo L."/>
            <person name="Chen Y."/>
            <person name="Luo F."/>
            <person name="Zhou W."/>
            <person name="Sun J."/>
            <person name="Mao Q."/>
            <person name="Liang P."/>
            <person name="Zhou C."/>
            <person name="Tian Y."/>
            <person name="Men J."/>
            <person name="Lv X."/>
            <person name="Huang L."/>
            <person name="Zhou J."/>
            <person name="Hu Y."/>
            <person name="Li R."/>
            <person name="Zhang F."/>
            <person name="Lei H."/>
            <person name="Li X."/>
            <person name="Hu X."/>
            <person name="Liang C."/>
            <person name="Xu J."/>
            <person name="Wu Z."/>
            <person name="Yu X."/>
        </authorList>
    </citation>
    <scope>NUCLEOTIDE SEQUENCE</scope>
    <source>
        <strain>Henan</strain>
    </source>
</reference>
<keyword evidence="3" id="KW-1185">Reference proteome</keyword>
<name>G7Y4S8_CLOSI</name>
<evidence type="ECO:0000313" key="2">
    <source>
        <dbReference type="EMBL" id="GAA47964.1"/>
    </source>
</evidence>
<keyword evidence="1" id="KW-1133">Transmembrane helix</keyword>
<evidence type="ECO:0000256" key="1">
    <source>
        <dbReference type="SAM" id="Phobius"/>
    </source>
</evidence>
<protein>
    <submittedName>
        <fullName evidence="2">Neutral sphingomyelinase</fullName>
    </submittedName>
</protein>
<keyword evidence="1" id="KW-0812">Transmembrane</keyword>
<feature type="transmembrane region" description="Helical" evidence="1">
    <location>
        <begin position="240"/>
        <end position="264"/>
    </location>
</feature>
<sequence length="369" mass="41657">MTTQRKLSYTKPRDAQSFNSCFSINTNCIGNTGHPKGKIRDILVRVKPFQMYGQTRLPYTCFGGTTSLERQSLRKSHQLLSLKHSADIENSNVDQLVDVITHRYILLPKSWSGTKLYGNMLQQYDFKSFLKGHFPEQPNSARSESCTAIEEVCTEELFSKTEFCRSCVSCRDLPRWLTDGPKHGGTVQLTNMSQRHSVVLFAVLGTSLTLTIVALVTSAWECGNLFTDCQETKFRSRMTGIAAFLILAASCFILILIMDVITFCNPPVSANLWFQIAYYALLLLGPMSHLAGVFIYTREIGRQWSYFLAIWASVMAVQAAWFVAFRKTSKRKSVNRTYATSNLNEANEPQANGKELVTFCDLEMANFTL</sequence>
<proteinExistence type="predicted"/>
<organism evidence="2 3">
    <name type="scientific">Clonorchis sinensis</name>
    <name type="common">Chinese liver fluke</name>
    <dbReference type="NCBI Taxonomy" id="79923"/>
    <lineage>
        <taxon>Eukaryota</taxon>
        <taxon>Metazoa</taxon>
        <taxon>Spiralia</taxon>
        <taxon>Lophotrochozoa</taxon>
        <taxon>Platyhelminthes</taxon>
        <taxon>Trematoda</taxon>
        <taxon>Digenea</taxon>
        <taxon>Opisthorchiida</taxon>
        <taxon>Opisthorchiata</taxon>
        <taxon>Opisthorchiidae</taxon>
        <taxon>Clonorchis</taxon>
    </lineage>
</organism>
<reference evidence="2" key="1">
    <citation type="journal article" date="2011" name="Genome Biol.">
        <title>The draft genome of the carcinogenic human liver fluke Clonorchis sinensis.</title>
        <authorList>
            <person name="Wang X."/>
            <person name="Chen W."/>
            <person name="Huang Y."/>
            <person name="Sun J."/>
            <person name="Men J."/>
            <person name="Liu H."/>
            <person name="Luo F."/>
            <person name="Guo L."/>
            <person name="Lv X."/>
            <person name="Deng C."/>
            <person name="Zhou C."/>
            <person name="Fan Y."/>
            <person name="Li X."/>
            <person name="Huang L."/>
            <person name="Hu Y."/>
            <person name="Liang C."/>
            <person name="Hu X."/>
            <person name="Xu J."/>
            <person name="Yu X."/>
        </authorList>
    </citation>
    <scope>NUCLEOTIDE SEQUENCE [LARGE SCALE GENOMIC DNA]</scope>
    <source>
        <strain evidence="2">Henan</strain>
    </source>
</reference>
<dbReference type="EMBL" id="DF142862">
    <property type="protein sequence ID" value="GAA47964.1"/>
    <property type="molecule type" value="Genomic_DNA"/>
</dbReference>
<feature type="transmembrane region" description="Helical" evidence="1">
    <location>
        <begin position="303"/>
        <end position="325"/>
    </location>
</feature>
<dbReference type="Proteomes" id="UP000008909">
    <property type="component" value="Unassembled WGS sequence"/>
</dbReference>
<accession>G7Y4S8</accession>
<feature type="transmembrane region" description="Helical" evidence="1">
    <location>
        <begin position="276"/>
        <end position="297"/>
    </location>
</feature>
<gene>
    <name evidence="2" type="ORF">CLF_101019</name>
</gene>